<dbReference type="InterPro" id="IPR039556">
    <property type="entry name" value="ICL/PEPM"/>
</dbReference>
<dbReference type="PANTHER" id="PTHR42905">
    <property type="entry name" value="PHOSPHOENOLPYRUVATE CARBOXYLASE"/>
    <property type="match status" value="1"/>
</dbReference>
<sequence>MADAAGAPAMRRSMRQILAGDACVHPASIYDAMTARAAAKLGYQVGMLGGSVAALAVLGAPDHTLLSLDELAGLCRRICRTGALPLIVDADHGFGNALNAMRCVEELENAGVAALTLEDTLLPRPFGAADTALISLEEARGKVAAAIAARRDPSLVVAARTDARLQDTPELTRRAEAYADAGADAVFLTGVRTREEVEAVRAATGLPILLAAAKGELEGADLAALGVRVCLTGHRTFPAALAAAWDTLAGGSTASRPDPAALVKDLSDTTLYAGYIARYLSLPAN</sequence>
<dbReference type="AlphaFoldDB" id="A0A934ME45"/>
<keyword evidence="2" id="KW-1185">Reference proteome</keyword>
<organism evidence="1 2">
    <name type="scientific">Acuticoccus mangrovi</name>
    <dbReference type="NCBI Taxonomy" id="2796142"/>
    <lineage>
        <taxon>Bacteria</taxon>
        <taxon>Pseudomonadati</taxon>
        <taxon>Pseudomonadota</taxon>
        <taxon>Alphaproteobacteria</taxon>
        <taxon>Hyphomicrobiales</taxon>
        <taxon>Amorphaceae</taxon>
        <taxon>Acuticoccus</taxon>
    </lineage>
</organism>
<dbReference type="Gene3D" id="3.20.20.60">
    <property type="entry name" value="Phosphoenolpyruvate-binding domains"/>
    <property type="match status" value="1"/>
</dbReference>
<dbReference type="Pfam" id="PF13714">
    <property type="entry name" value="PEP_mutase"/>
    <property type="match status" value="1"/>
</dbReference>
<dbReference type="Proteomes" id="UP000609531">
    <property type="component" value="Unassembled WGS sequence"/>
</dbReference>
<dbReference type="GO" id="GO:0019629">
    <property type="term" value="P:propionate catabolic process, 2-methylcitrate cycle"/>
    <property type="evidence" value="ECO:0007669"/>
    <property type="project" value="TreeGrafter"/>
</dbReference>
<keyword evidence="1" id="KW-0456">Lyase</keyword>
<dbReference type="InterPro" id="IPR015813">
    <property type="entry name" value="Pyrv/PenolPyrv_kinase-like_dom"/>
</dbReference>
<dbReference type="InterPro" id="IPR040442">
    <property type="entry name" value="Pyrv_kinase-like_dom_sf"/>
</dbReference>
<dbReference type="CDD" id="cd00377">
    <property type="entry name" value="ICL_PEPM"/>
    <property type="match status" value="1"/>
</dbReference>
<evidence type="ECO:0000313" key="2">
    <source>
        <dbReference type="Proteomes" id="UP000609531"/>
    </source>
</evidence>
<proteinExistence type="predicted"/>
<evidence type="ECO:0000313" key="1">
    <source>
        <dbReference type="EMBL" id="MBJ3777087.1"/>
    </source>
</evidence>
<name>A0A934ME45_9HYPH</name>
<gene>
    <name evidence="1" type="ORF">JCR33_15370</name>
</gene>
<comment type="caution">
    <text evidence="1">The sequence shown here is derived from an EMBL/GenBank/DDBJ whole genome shotgun (WGS) entry which is preliminary data.</text>
</comment>
<reference evidence="1" key="1">
    <citation type="submission" date="2020-12" db="EMBL/GenBank/DDBJ databases">
        <title>Bacterial taxonomy.</title>
        <authorList>
            <person name="Pan X."/>
        </authorList>
    </citation>
    <scope>NUCLEOTIDE SEQUENCE</scope>
    <source>
        <strain evidence="1">B2012</strain>
    </source>
</reference>
<dbReference type="GO" id="GO:0046421">
    <property type="term" value="F:methylisocitrate lyase activity"/>
    <property type="evidence" value="ECO:0007669"/>
    <property type="project" value="TreeGrafter"/>
</dbReference>
<dbReference type="PANTHER" id="PTHR42905:SF3">
    <property type="entry name" value="OXALOACETATE DECARBOXYLASE"/>
    <property type="match status" value="1"/>
</dbReference>
<dbReference type="RefSeq" id="WP_198882984.1">
    <property type="nucleotide sequence ID" value="NZ_JAEKJA010000012.1"/>
</dbReference>
<protein>
    <submittedName>
        <fullName evidence="1">Isocitrate lyase/PEP mutase family protein</fullName>
    </submittedName>
</protein>
<dbReference type="EMBL" id="JAEKJA010000012">
    <property type="protein sequence ID" value="MBJ3777087.1"/>
    <property type="molecule type" value="Genomic_DNA"/>
</dbReference>
<dbReference type="SUPFAM" id="SSF51621">
    <property type="entry name" value="Phosphoenolpyruvate/pyruvate domain"/>
    <property type="match status" value="1"/>
</dbReference>
<accession>A0A934ME45</accession>